<evidence type="ECO:0000313" key="5">
    <source>
        <dbReference type="Proteomes" id="UP001149009"/>
    </source>
</evidence>
<protein>
    <submittedName>
        <fullName evidence="4">MmgE/PrpD family protein</fullName>
    </submittedName>
</protein>
<dbReference type="InterPro" id="IPR045337">
    <property type="entry name" value="MmgE_PrpD_C"/>
</dbReference>
<dbReference type="AlphaFoldDB" id="A0A9X2X7A7"/>
<dbReference type="InterPro" id="IPR042183">
    <property type="entry name" value="MmgE/PrpD_sf_1"/>
</dbReference>
<dbReference type="InterPro" id="IPR005656">
    <property type="entry name" value="MmgE_PrpD"/>
</dbReference>
<dbReference type="PANTHER" id="PTHR16943:SF8">
    <property type="entry name" value="2-METHYLCITRATE DEHYDRATASE"/>
    <property type="match status" value="1"/>
</dbReference>
<evidence type="ECO:0000259" key="2">
    <source>
        <dbReference type="Pfam" id="PF03972"/>
    </source>
</evidence>
<comment type="caution">
    <text evidence="4">The sequence shown here is derived from an EMBL/GenBank/DDBJ whole genome shotgun (WGS) entry which is preliminary data.</text>
</comment>
<evidence type="ECO:0000256" key="1">
    <source>
        <dbReference type="ARBA" id="ARBA00006174"/>
    </source>
</evidence>
<feature type="domain" description="MmgE/PrpD C-terminal" evidence="3">
    <location>
        <begin position="270"/>
        <end position="434"/>
    </location>
</feature>
<evidence type="ECO:0000313" key="4">
    <source>
        <dbReference type="EMBL" id="MCT8989072.1"/>
    </source>
</evidence>
<feature type="domain" description="MmgE/PrpD N-terminal" evidence="2">
    <location>
        <begin position="11"/>
        <end position="245"/>
    </location>
</feature>
<comment type="similarity">
    <text evidence="1">Belongs to the PrpD family.</text>
</comment>
<reference evidence="4" key="1">
    <citation type="submission" date="2022-08" db="EMBL/GenBank/DDBJ databases">
        <title>Chelativorans sichuanense sp. nov., a paraffin oil-degrading bacterium isolated from a mixture of oil-based drill cuttings and paddy soil.</title>
        <authorList>
            <person name="Yu J."/>
            <person name="Liu H."/>
            <person name="Chen Q."/>
        </authorList>
    </citation>
    <scope>NUCLEOTIDE SEQUENCE</scope>
    <source>
        <strain evidence="4">SCAU 2101</strain>
    </source>
</reference>
<dbReference type="RefSeq" id="WP_261513754.1">
    <property type="nucleotide sequence ID" value="NZ_JAODNV010000004.1"/>
</dbReference>
<dbReference type="Pfam" id="PF03972">
    <property type="entry name" value="MmgE_PrpD_N"/>
    <property type="match status" value="1"/>
</dbReference>
<dbReference type="Gene3D" id="1.10.4100.10">
    <property type="entry name" value="2-methylcitrate dehydratase PrpD"/>
    <property type="match status" value="1"/>
</dbReference>
<dbReference type="Proteomes" id="UP001149009">
    <property type="component" value="Unassembled WGS sequence"/>
</dbReference>
<dbReference type="InterPro" id="IPR036148">
    <property type="entry name" value="MmgE/PrpD_sf"/>
</dbReference>
<sequence length="459" mass="48094">MGSIVPTHAQAIGQVIAGIDLSALGRTPADKGKVCLLDFLSCAFEAIDLEWSRQARAVIGMGGEAHVIGAAKTASAADAAFVNAVAGHGLVREDMHAASISHHGVVVWPTLLALAERQRVTGSRLIEAAIIGYEVGCRIGRALFDAELARLFRPTGLVGPIGAAAGGAYLLALDQRQIASALALAANASGGLNQWPHSGGSDMYFHPGHAARSAVTAVLLAQQGAYGSRDIFEGEAGLFAAFARRPAPGAIALFPDGQADILNVYNKPAPACNFAQTACQAALRLAVDLPEGTMINAVHIRVPRAAAYYPGCDFTGPFERPLQAKMSIQFGVAAVLANRRIAESNYARLDDPEVLRLIEVSRLESSDELSAAFPAAQGAELELELANGRRPRISLADVTPATEAEIRFRFREASGAVLGARRAKVIEDFIDNIEKQPNAGRLAGLCAPTRNSAGPTGLT</sequence>
<dbReference type="SUPFAM" id="SSF103378">
    <property type="entry name" value="2-methylcitrate dehydratase PrpD"/>
    <property type="match status" value="1"/>
</dbReference>
<dbReference type="PANTHER" id="PTHR16943">
    <property type="entry name" value="2-METHYLCITRATE DEHYDRATASE-RELATED"/>
    <property type="match status" value="1"/>
</dbReference>
<dbReference type="Gene3D" id="3.30.1330.120">
    <property type="entry name" value="2-methylcitrate dehydratase PrpD"/>
    <property type="match status" value="1"/>
</dbReference>
<dbReference type="InterPro" id="IPR042188">
    <property type="entry name" value="MmgE/PrpD_sf_2"/>
</dbReference>
<gene>
    <name evidence="4" type="ORF">NYR54_02010</name>
</gene>
<proteinExistence type="inferred from homology"/>
<organism evidence="4 5">
    <name type="scientific">Chelativorans petroleitrophicus</name>
    <dbReference type="NCBI Taxonomy" id="2975484"/>
    <lineage>
        <taxon>Bacteria</taxon>
        <taxon>Pseudomonadati</taxon>
        <taxon>Pseudomonadota</taxon>
        <taxon>Alphaproteobacteria</taxon>
        <taxon>Hyphomicrobiales</taxon>
        <taxon>Phyllobacteriaceae</taxon>
        <taxon>Chelativorans</taxon>
    </lineage>
</organism>
<evidence type="ECO:0000259" key="3">
    <source>
        <dbReference type="Pfam" id="PF19305"/>
    </source>
</evidence>
<keyword evidence="5" id="KW-1185">Reference proteome</keyword>
<dbReference type="GO" id="GO:0016829">
    <property type="term" value="F:lyase activity"/>
    <property type="evidence" value="ECO:0007669"/>
    <property type="project" value="InterPro"/>
</dbReference>
<accession>A0A9X2X7A7</accession>
<dbReference type="Pfam" id="PF19305">
    <property type="entry name" value="MmgE_PrpD_C"/>
    <property type="match status" value="1"/>
</dbReference>
<name>A0A9X2X7A7_9HYPH</name>
<dbReference type="EMBL" id="JAODNV010000004">
    <property type="protein sequence ID" value="MCT8989072.1"/>
    <property type="molecule type" value="Genomic_DNA"/>
</dbReference>
<dbReference type="InterPro" id="IPR045336">
    <property type="entry name" value="MmgE_PrpD_N"/>
</dbReference>